<organism evidence="2 3">
    <name type="scientific">Alkaliphilus metalliredigens (strain QYMF)</name>
    <dbReference type="NCBI Taxonomy" id="293826"/>
    <lineage>
        <taxon>Bacteria</taxon>
        <taxon>Bacillati</taxon>
        <taxon>Bacillota</taxon>
        <taxon>Clostridia</taxon>
        <taxon>Peptostreptococcales</taxon>
        <taxon>Natronincolaceae</taxon>
        <taxon>Alkaliphilus</taxon>
    </lineage>
</organism>
<keyword evidence="3" id="KW-1185">Reference proteome</keyword>
<accession>A6TSA5</accession>
<feature type="transmembrane region" description="Helical" evidence="1">
    <location>
        <begin position="51"/>
        <end position="73"/>
    </location>
</feature>
<reference evidence="3" key="1">
    <citation type="journal article" date="2016" name="Genome Announc.">
        <title>Complete genome sequence of Alkaliphilus metalliredigens strain QYMF, an alkaliphilic and metal-reducing bacterium isolated from borax-contaminated leachate ponds.</title>
        <authorList>
            <person name="Hwang C."/>
            <person name="Copeland A."/>
            <person name="Lucas S."/>
            <person name="Lapidus A."/>
            <person name="Barry K."/>
            <person name="Detter J.C."/>
            <person name="Glavina Del Rio T."/>
            <person name="Hammon N."/>
            <person name="Israni S."/>
            <person name="Dalin E."/>
            <person name="Tice H."/>
            <person name="Pitluck S."/>
            <person name="Chertkov O."/>
            <person name="Brettin T."/>
            <person name="Bruce D."/>
            <person name="Han C."/>
            <person name="Schmutz J."/>
            <person name="Larimer F."/>
            <person name="Land M.L."/>
            <person name="Hauser L."/>
            <person name="Kyrpides N."/>
            <person name="Mikhailova N."/>
            <person name="Ye Q."/>
            <person name="Zhou J."/>
            <person name="Richardson P."/>
            <person name="Fields M.W."/>
        </authorList>
    </citation>
    <scope>NUCLEOTIDE SEQUENCE [LARGE SCALE GENOMIC DNA]</scope>
    <source>
        <strain evidence="3">QYMF</strain>
    </source>
</reference>
<feature type="transmembrane region" description="Helical" evidence="1">
    <location>
        <begin position="253"/>
        <end position="273"/>
    </location>
</feature>
<evidence type="ECO:0000313" key="2">
    <source>
        <dbReference type="EMBL" id="ABR49073.1"/>
    </source>
</evidence>
<sequence length="585" mass="67996">MNIAERMKRVTNKLDMSLKRFPITMLFGALAVAVSIFINHSSIPFGKTREIYNHIVMALSLGIPLSLCIYVLFEGRTKSEKHHRILAHVGSGLLLILYYFFFLKDMEMVTVTRYIGHSIFLYLTFTFIPYLEKKENYERYVVKLLTRFIVTYLYSVILYLGIAAILGTINLLFDAGIPGKFFFDVFLIVVGIFAPGFFLADVPVRNEEISPESYPKVLSVLLQFIILPLLSIYTLILYIYFGQILLTRELPQGLIGNLVLWYSIVSTVVLFFIYPLRKNSQWMKYFITCLPKLIIPLLGMMFVALWIRINAYGITEGRYFVLLIGLWVTCMMIYYALKRDVKNIVLAMTLAIVALATVTGPWSAYSISQISQNNRFQEILKRYDMIDQTSNIKGPDRAFVEEDKREVSAIISYFERYHSLGDIKYLPNDFQVNQMEELFGFELYDQGWGGYQNRDHFSYYFNVMGHSIDIGGFDYFIEYTTYGDQNLQELKDGYAIVYDRGEKVLEIQHLEETIYFKNIEELALEVHRQNTGTRNPTKEQMTFVDQNEVIKIQLVFKQINGFENRSIDEGSVEGMEFYVFISIMS</sequence>
<evidence type="ECO:0000313" key="3">
    <source>
        <dbReference type="Proteomes" id="UP000001572"/>
    </source>
</evidence>
<feature type="transmembrane region" description="Helical" evidence="1">
    <location>
        <begin position="285"/>
        <end position="307"/>
    </location>
</feature>
<dbReference type="HOGENOM" id="CLU_030795_1_0_9"/>
<dbReference type="EMBL" id="CP000724">
    <property type="protein sequence ID" value="ABR49073.1"/>
    <property type="molecule type" value="Genomic_DNA"/>
</dbReference>
<proteinExistence type="predicted"/>
<feature type="transmembrane region" description="Helical" evidence="1">
    <location>
        <begin position="114"/>
        <end position="132"/>
    </location>
</feature>
<feature type="transmembrane region" description="Helical" evidence="1">
    <location>
        <begin position="344"/>
        <end position="365"/>
    </location>
</feature>
<dbReference type="STRING" id="293826.Amet_2923"/>
<evidence type="ECO:0000256" key="1">
    <source>
        <dbReference type="SAM" id="Phobius"/>
    </source>
</evidence>
<feature type="transmembrane region" description="Helical" evidence="1">
    <location>
        <begin position="319"/>
        <end position="337"/>
    </location>
</feature>
<feature type="transmembrane region" description="Helical" evidence="1">
    <location>
        <begin position="220"/>
        <end position="241"/>
    </location>
</feature>
<keyword evidence="1" id="KW-1133">Transmembrane helix</keyword>
<name>A6TSA5_ALKMQ</name>
<protein>
    <recommendedName>
        <fullName evidence="4">DUF4153 domain-containing protein</fullName>
    </recommendedName>
</protein>
<keyword evidence="1" id="KW-0812">Transmembrane</keyword>
<gene>
    <name evidence="2" type="ordered locus">Amet_2923</name>
</gene>
<keyword evidence="1" id="KW-0472">Membrane</keyword>
<feature type="transmembrane region" description="Helical" evidence="1">
    <location>
        <begin position="144"/>
        <end position="169"/>
    </location>
</feature>
<dbReference type="AlphaFoldDB" id="A6TSA5"/>
<feature type="transmembrane region" description="Helical" evidence="1">
    <location>
        <begin position="85"/>
        <end position="102"/>
    </location>
</feature>
<evidence type="ECO:0008006" key="4">
    <source>
        <dbReference type="Google" id="ProtNLM"/>
    </source>
</evidence>
<dbReference type="eggNOG" id="COG1835">
    <property type="taxonomic scope" value="Bacteria"/>
</dbReference>
<dbReference type="InterPro" id="IPR025291">
    <property type="entry name" value="DUF4153"/>
</dbReference>
<feature type="transmembrane region" description="Helical" evidence="1">
    <location>
        <begin position="21"/>
        <end position="39"/>
    </location>
</feature>
<dbReference type="RefSeq" id="WP_012064041.1">
    <property type="nucleotide sequence ID" value="NC_009633.1"/>
</dbReference>
<dbReference type="Pfam" id="PF13687">
    <property type="entry name" value="DUF4153"/>
    <property type="match status" value="1"/>
</dbReference>
<dbReference type="Proteomes" id="UP000001572">
    <property type="component" value="Chromosome"/>
</dbReference>
<dbReference type="KEGG" id="amt:Amet_2923"/>
<feature type="transmembrane region" description="Helical" evidence="1">
    <location>
        <begin position="181"/>
        <end position="200"/>
    </location>
</feature>